<accession>A0ABX7X203</accession>
<gene>
    <name evidence="1" type="ORF">J8380_17155</name>
</gene>
<dbReference type="Proteomes" id="UP000672027">
    <property type="component" value="Chromosome"/>
</dbReference>
<dbReference type="InterPro" id="IPR013321">
    <property type="entry name" value="Arc_rbn_hlx_hlx"/>
</dbReference>
<dbReference type="Gene3D" id="1.10.1220.10">
    <property type="entry name" value="Met repressor-like"/>
    <property type="match status" value="1"/>
</dbReference>
<reference evidence="1 2" key="1">
    <citation type="submission" date="2021-04" db="EMBL/GenBank/DDBJ databases">
        <title>Genomics, taxonomy and metabolism of representatives of sulfur bacteria of the genus Thiothrix: Thiothrix fructosivorans QT, Thiothrix unzii A1T and three new species, Thiothrix subterranea sp. nov., Thiothrix litoralis sp. nov. and 'Candidatus Thiothrix anitrata' sp. nov.</title>
        <authorList>
            <person name="Ravin N.V."/>
            <person name="Smolyakov D."/>
            <person name="Rudenko T.S."/>
            <person name="Mardanov A.V."/>
            <person name="Beletsky A.V."/>
            <person name="Markov N.D."/>
            <person name="Fomenkov A.I."/>
            <person name="Roberts R.J."/>
            <person name="Karnachuk O.V."/>
            <person name="Novikov A."/>
            <person name="Grabovich M.Y."/>
        </authorList>
    </citation>
    <scope>NUCLEOTIDE SEQUENCE [LARGE SCALE GENOMIC DNA]</scope>
    <source>
        <strain evidence="1 2">A52</strain>
    </source>
</reference>
<dbReference type="NCBIfam" id="TIGR02384">
    <property type="entry name" value="RelB_DinJ"/>
    <property type="match status" value="1"/>
</dbReference>
<proteinExistence type="predicted"/>
<name>A0ABX7X203_9GAMM</name>
<dbReference type="Pfam" id="PF04221">
    <property type="entry name" value="RelB"/>
    <property type="match status" value="1"/>
</dbReference>
<keyword evidence="2" id="KW-1185">Reference proteome</keyword>
<dbReference type="RefSeq" id="WP_210226750.1">
    <property type="nucleotide sequence ID" value="NZ_CP072800.1"/>
</dbReference>
<sequence length="97" mass="10933">MSRSVSYQVRLSDDEKTAAFSVFRELGITPAQAVRLFLRQVVETRSIPFPIKKTERCPVGDGHTPNDQLARDLLKPDSEKEYKSFSSAEALFADLND</sequence>
<dbReference type="InterPro" id="IPR007337">
    <property type="entry name" value="RelB/DinJ"/>
</dbReference>
<organism evidence="1 2">
    <name type="scientific">Candidatus Thiothrix anitrata</name>
    <dbReference type="NCBI Taxonomy" id="2823902"/>
    <lineage>
        <taxon>Bacteria</taxon>
        <taxon>Pseudomonadati</taxon>
        <taxon>Pseudomonadota</taxon>
        <taxon>Gammaproteobacteria</taxon>
        <taxon>Thiotrichales</taxon>
        <taxon>Thiotrichaceae</taxon>
        <taxon>Thiothrix</taxon>
    </lineage>
</organism>
<protein>
    <submittedName>
        <fullName evidence="1">Type II toxin-antitoxin system RelB/DinJ family antitoxin</fullName>
    </submittedName>
</protein>
<evidence type="ECO:0000313" key="2">
    <source>
        <dbReference type="Proteomes" id="UP000672027"/>
    </source>
</evidence>
<evidence type="ECO:0000313" key="1">
    <source>
        <dbReference type="EMBL" id="QTR49924.1"/>
    </source>
</evidence>
<dbReference type="EMBL" id="CP072800">
    <property type="protein sequence ID" value="QTR49924.1"/>
    <property type="molecule type" value="Genomic_DNA"/>
</dbReference>